<accession>A0A5S5DEZ6</accession>
<sequence length="93" mass="11039">MKNNKSLIYQYDETPERKNLNRQVAENIRLERVKRGYTQEYMSLQLGISQNVYSRIERGLARLDLERLYEITALLDVDVATLLSFFPKKRNQA</sequence>
<feature type="domain" description="HTH cro/C1-type" evidence="1">
    <location>
        <begin position="28"/>
        <end position="82"/>
    </location>
</feature>
<dbReference type="EMBL" id="VNHX01000014">
    <property type="protein sequence ID" value="TYP93172.1"/>
    <property type="molecule type" value="Genomic_DNA"/>
</dbReference>
<proteinExistence type="predicted"/>
<dbReference type="Proteomes" id="UP000325105">
    <property type="component" value="Unassembled WGS sequence"/>
</dbReference>
<gene>
    <name evidence="2" type="ORF">BC792_11474</name>
</gene>
<evidence type="ECO:0000313" key="2">
    <source>
        <dbReference type="EMBL" id="TYP93172.1"/>
    </source>
</evidence>
<name>A0A5S5DEZ6_9SPHI</name>
<dbReference type="InterPro" id="IPR010982">
    <property type="entry name" value="Lambda_DNA-bd_dom_sf"/>
</dbReference>
<evidence type="ECO:0000313" key="3">
    <source>
        <dbReference type="Proteomes" id="UP000325105"/>
    </source>
</evidence>
<evidence type="ECO:0000259" key="1">
    <source>
        <dbReference type="PROSITE" id="PS50943"/>
    </source>
</evidence>
<dbReference type="SMART" id="SM00530">
    <property type="entry name" value="HTH_XRE"/>
    <property type="match status" value="1"/>
</dbReference>
<dbReference type="OrthoDB" id="1122522at2"/>
<keyword evidence="3" id="KW-1185">Reference proteome</keyword>
<dbReference type="AlphaFoldDB" id="A0A5S5DEZ6"/>
<organism evidence="2 3">
    <name type="scientific">Sphingobacterium allocomposti</name>
    <dbReference type="NCBI Taxonomy" id="415956"/>
    <lineage>
        <taxon>Bacteria</taxon>
        <taxon>Pseudomonadati</taxon>
        <taxon>Bacteroidota</taxon>
        <taxon>Sphingobacteriia</taxon>
        <taxon>Sphingobacteriales</taxon>
        <taxon>Sphingobacteriaceae</taxon>
        <taxon>Sphingobacterium</taxon>
    </lineage>
</organism>
<dbReference type="SUPFAM" id="SSF47413">
    <property type="entry name" value="lambda repressor-like DNA-binding domains"/>
    <property type="match status" value="1"/>
</dbReference>
<dbReference type="Gene3D" id="1.10.260.40">
    <property type="entry name" value="lambda repressor-like DNA-binding domains"/>
    <property type="match status" value="1"/>
</dbReference>
<reference evidence="2 3" key="1">
    <citation type="submission" date="2019-07" db="EMBL/GenBank/DDBJ databases">
        <title>Genomic Encyclopedia of Archaeal and Bacterial Type Strains, Phase II (KMG-II): from individual species to whole genera.</title>
        <authorList>
            <person name="Goeker M."/>
        </authorList>
    </citation>
    <scope>NUCLEOTIDE SEQUENCE [LARGE SCALE GENOMIC DNA]</scope>
    <source>
        <strain evidence="2 3">DSM 18850</strain>
    </source>
</reference>
<dbReference type="RefSeq" id="WP_148909114.1">
    <property type="nucleotide sequence ID" value="NZ_VNHX01000014.1"/>
</dbReference>
<dbReference type="PROSITE" id="PS50943">
    <property type="entry name" value="HTH_CROC1"/>
    <property type="match status" value="1"/>
</dbReference>
<dbReference type="Pfam" id="PF01381">
    <property type="entry name" value="HTH_3"/>
    <property type="match status" value="1"/>
</dbReference>
<comment type="caution">
    <text evidence="2">The sequence shown here is derived from an EMBL/GenBank/DDBJ whole genome shotgun (WGS) entry which is preliminary data.</text>
</comment>
<dbReference type="GO" id="GO:0003677">
    <property type="term" value="F:DNA binding"/>
    <property type="evidence" value="ECO:0007669"/>
    <property type="project" value="InterPro"/>
</dbReference>
<dbReference type="InterPro" id="IPR001387">
    <property type="entry name" value="Cro/C1-type_HTH"/>
</dbReference>
<dbReference type="CDD" id="cd00093">
    <property type="entry name" value="HTH_XRE"/>
    <property type="match status" value="1"/>
</dbReference>
<protein>
    <submittedName>
        <fullName evidence="2">Helix-turn-helix protein</fullName>
    </submittedName>
</protein>